<evidence type="ECO:0000313" key="4">
    <source>
        <dbReference type="Proteomes" id="UP000245051"/>
    </source>
</evidence>
<proteinExistence type="predicted"/>
<dbReference type="Proteomes" id="UP000265354">
    <property type="component" value="Unassembled WGS sequence"/>
</dbReference>
<dbReference type="InterPro" id="IPR009963">
    <property type="entry name" value="DUF1490"/>
</dbReference>
<dbReference type="RefSeq" id="WP_109293518.1">
    <property type="nucleotide sequence ID" value="NZ_BGZL01000022.1"/>
</dbReference>
<reference evidence="3 5" key="2">
    <citation type="submission" date="2018-07" db="EMBL/GenBank/DDBJ databases">
        <title>Whole Genome Shotgun Sequence of Streptomyces spongiicola strain 531S.</title>
        <authorList>
            <person name="Dohra H."/>
            <person name="Kodani S."/>
        </authorList>
    </citation>
    <scope>NUCLEOTIDE SEQUENCE [LARGE SCALE GENOMIC DNA]</scope>
    <source>
        <strain evidence="3 5">531S</strain>
    </source>
</reference>
<keyword evidence="4" id="KW-1185">Reference proteome</keyword>
<dbReference type="EMBL" id="BGZL01000022">
    <property type="protein sequence ID" value="GBQ03774.1"/>
    <property type="molecule type" value="Genomic_DNA"/>
</dbReference>
<evidence type="ECO:0000313" key="3">
    <source>
        <dbReference type="EMBL" id="GBQ03774.1"/>
    </source>
</evidence>
<dbReference type="Proteomes" id="UP000245051">
    <property type="component" value="Chromosome"/>
</dbReference>
<name>A0A2S1YWQ9_9ACTN</name>
<sequence length="105" mass="10585">MHPLALAGAAAGRLAHYAISGVVGGLIIRGATKRLPDGTPAARKALVGGIASGIVAGRWLASATEEARLKAGDMVAEARTSLGEEAPPPSAVRVEADAHDHGHEH</sequence>
<feature type="region of interest" description="Disordered" evidence="1">
    <location>
        <begin position="78"/>
        <end position="105"/>
    </location>
</feature>
<dbReference type="KEGG" id="sspo:DDQ41_05845"/>
<reference evidence="2 4" key="1">
    <citation type="submission" date="2018-05" db="EMBL/GenBank/DDBJ databases">
        <title>Complete genome sequence of the Type Strain of Streptomyces spongiicola HNM0071, the producer of staurosporine.</title>
        <authorList>
            <person name="Zhou S."/>
            <person name="Huang X."/>
        </authorList>
    </citation>
    <scope>NUCLEOTIDE SEQUENCE [LARGE SCALE GENOMIC DNA]</scope>
    <source>
        <strain evidence="2 4">HNM0071</strain>
    </source>
</reference>
<evidence type="ECO:0000313" key="5">
    <source>
        <dbReference type="Proteomes" id="UP000265354"/>
    </source>
</evidence>
<dbReference type="AlphaFoldDB" id="A0A2S1YWQ9"/>
<gene>
    <name evidence="2" type="ORF">DDQ41_05845</name>
    <name evidence="3" type="ORF">SSP531S_52520</name>
</gene>
<evidence type="ECO:0000256" key="1">
    <source>
        <dbReference type="SAM" id="MobiDB-lite"/>
    </source>
</evidence>
<dbReference type="OrthoDB" id="4227351at2"/>
<accession>A0A2S1YWQ9</accession>
<organism evidence="3 5">
    <name type="scientific">Streptomyces spongiicola</name>
    <dbReference type="NCBI Taxonomy" id="1690221"/>
    <lineage>
        <taxon>Bacteria</taxon>
        <taxon>Bacillati</taxon>
        <taxon>Actinomycetota</taxon>
        <taxon>Actinomycetes</taxon>
        <taxon>Kitasatosporales</taxon>
        <taxon>Streptomycetaceae</taxon>
        <taxon>Streptomyces</taxon>
    </lineage>
</organism>
<feature type="compositionally biased region" description="Basic and acidic residues" evidence="1">
    <location>
        <begin position="94"/>
        <end position="105"/>
    </location>
</feature>
<evidence type="ECO:0000313" key="2">
    <source>
        <dbReference type="EMBL" id="AWK08529.1"/>
    </source>
</evidence>
<dbReference type="Pfam" id="PF07371">
    <property type="entry name" value="DUF1490"/>
    <property type="match status" value="1"/>
</dbReference>
<dbReference type="EMBL" id="CP029254">
    <property type="protein sequence ID" value="AWK08529.1"/>
    <property type="molecule type" value="Genomic_DNA"/>
</dbReference>
<protein>
    <submittedName>
        <fullName evidence="3">DUF1490 domain-containing protein</fullName>
    </submittedName>
</protein>